<organism evidence="1 2">
    <name type="scientific">Caerostris darwini</name>
    <dbReference type="NCBI Taxonomy" id="1538125"/>
    <lineage>
        <taxon>Eukaryota</taxon>
        <taxon>Metazoa</taxon>
        <taxon>Ecdysozoa</taxon>
        <taxon>Arthropoda</taxon>
        <taxon>Chelicerata</taxon>
        <taxon>Arachnida</taxon>
        <taxon>Araneae</taxon>
        <taxon>Araneomorphae</taxon>
        <taxon>Entelegynae</taxon>
        <taxon>Araneoidea</taxon>
        <taxon>Araneidae</taxon>
        <taxon>Caerostris</taxon>
    </lineage>
</organism>
<dbReference type="EMBL" id="BPLQ01000026">
    <property type="protein sequence ID" value="GIX66839.1"/>
    <property type="molecule type" value="Genomic_DNA"/>
</dbReference>
<accession>A0AAV4M7N6</accession>
<proteinExistence type="predicted"/>
<reference evidence="1 2" key="1">
    <citation type="submission" date="2021-06" db="EMBL/GenBank/DDBJ databases">
        <title>Caerostris darwini draft genome.</title>
        <authorList>
            <person name="Kono N."/>
            <person name="Arakawa K."/>
        </authorList>
    </citation>
    <scope>NUCLEOTIDE SEQUENCE [LARGE SCALE GENOMIC DNA]</scope>
</reference>
<gene>
    <name evidence="1" type="ORF">CDAR_546481</name>
</gene>
<dbReference type="AlphaFoldDB" id="A0AAV4M7N6"/>
<protein>
    <submittedName>
        <fullName evidence="1">Uncharacterized protein</fullName>
    </submittedName>
</protein>
<evidence type="ECO:0000313" key="2">
    <source>
        <dbReference type="Proteomes" id="UP001054837"/>
    </source>
</evidence>
<dbReference type="Proteomes" id="UP001054837">
    <property type="component" value="Unassembled WGS sequence"/>
</dbReference>
<comment type="caution">
    <text evidence="1">The sequence shown here is derived from an EMBL/GenBank/DDBJ whole genome shotgun (WGS) entry which is preliminary data.</text>
</comment>
<keyword evidence="2" id="KW-1185">Reference proteome</keyword>
<evidence type="ECO:0000313" key="1">
    <source>
        <dbReference type="EMBL" id="GIX66839.1"/>
    </source>
</evidence>
<sequence>MKNGVLTPQTPHEHFMPLSWVFPPTIASTQECLMYSTLDSNAILLPFFDFTKVALPLDINTRGHLSLCPGNQRTTSRLSKGLCWGPPPETGAR</sequence>
<name>A0AAV4M7N6_9ARAC</name>